<dbReference type="Proteomes" id="UP000739538">
    <property type="component" value="Unassembled WGS sequence"/>
</dbReference>
<sequence length="200" mass="22086">MTSPVTRALAAFHQHGGRLRTKDALALGIHPRTLYQLRDSGRIVRLSRGIYELSDREPATQPDLVTVALRVPRAVLCLVSALAFHDATSEVPHEVQIALPRATKAPSLGFPPIRVFHFSGPALAEGVETVSVDGVDLKVYDLPKTVVDCFRFRNKLGLDVALDALSQATRRKGVRPAQILHYARLCRIETVVLPYLHAMR</sequence>
<reference evidence="2" key="1">
    <citation type="submission" date="2020-04" db="EMBL/GenBank/DDBJ databases">
        <authorList>
            <person name="Zhang T."/>
        </authorList>
    </citation>
    <scope>NUCLEOTIDE SEQUENCE</scope>
    <source>
        <strain evidence="2">HKST-UBA02</strain>
    </source>
</reference>
<feature type="domain" description="AbiEi antitoxin N-terminal" evidence="1">
    <location>
        <begin position="9"/>
        <end position="53"/>
    </location>
</feature>
<dbReference type="Pfam" id="PF13338">
    <property type="entry name" value="AbiEi_4"/>
    <property type="match status" value="1"/>
</dbReference>
<proteinExistence type="predicted"/>
<dbReference type="AlphaFoldDB" id="A0A956NB82"/>
<protein>
    <submittedName>
        <fullName evidence="2">Type IV toxin-antitoxin system AbiEi family antitoxin domain-containing protein</fullName>
    </submittedName>
</protein>
<comment type="caution">
    <text evidence="2">The sequence shown here is derived from an EMBL/GenBank/DDBJ whole genome shotgun (WGS) entry which is preliminary data.</text>
</comment>
<organism evidence="2 3">
    <name type="scientific">Eiseniibacteriota bacterium</name>
    <dbReference type="NCBI Taxonomy" id="2212470"/>
    <lineage>
        <taxon>Bacteria</taxon>
        <taxon>Candidatus Eiseniibacteriota</taxon>
    </lineage>
</organism>
<dbReference type="InterPro" id="IPR025159">
    <property type="entry name" value="AbiEi_N"/>
</dbReference>
<gene>
    <name evidence="2" type="ORF">KDA27_08375</name>
</gene>
<accession>A0A956NB82</accession>
<dbReference type="EMBL" id="JAGQHS010000032">
    <property type="protein sequence ID" value="MCA9755801.1"/>
    <property type="molecule type" value="Genomic_DNA"/>
</dbReference>
<evidence type="ECO:0000313" key="2">
    <source>
        <dbReference type="EMBL" id="MCA9755801.1"/>
    </source>
</evidence>
<evidence type="ECO:0000259" key="1">
    <source>
        <dbReference type="Pfam" id="PF13338"/>
    </source>
</evidence>
<reference evidence="2" key="2">
    <citation type="journal article" date="2021" name="Microbiome">
        <title>Successional dynamics and alternative stable states in a saline activated sludge microbial community over 9 years.</title>
        <authorList>
            <person name="Wang Y."/>
            <person name="Ye J."/>
            <person name="Ju F."/>
            <person name="Liu L."/>
            <person name="Boyd J.A."/>
            <person name="Deng Y."/>
            <person name="Parks D.H."/>
            <person name="Jiang X."/>
            <person name="Yin X."/>
            <person name="Woodcroft B.J."/>
            <person name="Tyson G.W."/>
            <person name="Hugenholtz P."/>
            <person name="Polz M.F."/>
            <person name="Zhang T."/>
        </authorList>
    </citation>
    <scope>NUCLEOTIDE SEQUENCE</scope>
    <source>
        <strain evidence="2">HKST-UBA02</strain>
    </source>
</reference>
<evidence type="ECO:0000313" key="3">
    <source>
        <dbReference type="Proteomes" id="UP000739538"/>
    </source>
</evidence>
<name>A0A956NB82_UNCEI</name>